<reference evidence="2" key="1">
    <citation type="submission" date="2023-07" db="EMBL/GenBank/DDBJ databases">
        <authorList>
            <consortium name="AG Swart"/>
            <person name="Singh M."/>
            <person name="Singh A."/>
            <person name="Seah K."/>
            <person name="Emmerich C."/>
        </authorList>
    </citation>
    <scope>NUCLEOTIDE SEQUENCE</scope>
    <source>
        <strain evidence="2">DP1</strain>
    </source>
</reference>
<dbReference type="EMBL" id="CAMPGE010003787">
    <property type="protein sequence ID" value="CAI2362630.1"/>
    <property type="molecule type" value="Genomic_DNA"/>
</dbReference>
<comment type="caution">
    <text evidence="2">The sequence shown here is derived from an EMBL/GenBank/DDBJ whole genome shotgun (WGS) entry which is preliminary data.</text>
</comment>
<accession>A0AAD1U793</accession>
<dbReference type="AlphaFoldDB" id="A0AAD1U793"/>
<sequence>MDNILAAKEQEDNKFEAEVQNISICETNTRQNICPNNAKLQGIEEELTLIQTELNNRTNTSSSEARSPSELQDSLLSLREALDDPTLKIEIEESQEFWRRYNQLWENLQNQLGRLENEEVKISSAKETQSSSEPIKAITLLPKAPKPATLSPKSLKNRLVLEEKICKDSIELSTEIFMAFSESCQGLKTSTIKYSGVPLNPLLAQDRILMRKTPVSIPSSSYATVNSIPVNDKKLKYFLEKKFPDCLRVFYINNAYKSRLVAVSKYLVIFSKIGNKILSDVFLSNFHIKSKLGYKQDYQYFKF</sequence>
<keyword evidence="1" id="KW-0175">Coiled coil</keyword>
<protein>
    <submittedName>
        <fullName evidence="2">Uncharacterized protein</fullName>
    </submittedName>
</protein>
<feature type="coiled-coil region" evidence="1">
    <location>
        <begin position="98"/>
        <end position="128"/>
    </location>
</feature>
<proteinExistence type="predicted"/>
<evidence type="ECO:0000313" key="3">
    <source>
        <dbReference type="Proteomes" id="UP001295684"/>
    </source>
</evidence>
<name>A0AAD1U793_EUPCR</name>
<dbReference type="Proteomes" id="UP001295684">
    <property type="component" value="Unassembled WGS sequence"/>
</dbReference>
<keyword evidence="3" id="KW-1185">Reference proteome</keyword>
<evidence type="ECO:0000256" key="1">
    <source>
        <dbReference type="SAM" id="Coils"/>
    </source>
</evidence>
<evidence type="ECO:0000313" key="2">
    <source>
        <dbReference type="EMBL" id="CAI2362630.1"/>
    </source>
</evidence>
<gene>
    <name evidence="2" type="ORF">ECRASSUSDP1_LOCUS3955</name>
</gene>
<organism evidence="2 3">
    <name type="scientific">Euplotes crassus</name>
    <dbReference type="NCBI Taxonomy" id="5936"/>
    <lineage>
        <taxon>Eukaryota</taxon>
        <taxon>Sar</taxon>
        <taxon>Alveolata</taxon>
        <taxon>Ciliophora</taxon>
        <taxon>Intramacronucleata</taxon>
        <taxon>Spirotrichea</taxon>
        <taxon>Hypotrichia</taxon>
        <taxon>Euplotida</taxon>
        <taxon>Euplotidae</taxon>
        <taxon>Moneuplotes</taxon>
    </lineage>
</organism>